<sequence length="68" mass="7440">MVSKRYFTLSVVFSINVSRSFCELHPRKHSSGSGGMSLASLSWGACLLFRQAGRDHSKGICRKFSAAS</sequence>
<gene>
    <name evidence="1" type="ORF">E2C01_081578</name>
</gene>
<comment type="caution">
    <text evidence="1">The sequence shown here is derived from an EMBL/GenBank/DDBJ whole genome shotgun (WGS) entry which is preliminary data.</text>
</comment>
<evidence type="ECO:0000313" key="1">
    <source>
        <dbReference type="EMBL" id="MPC86742.1"/>
    </source>
</evidence>
<keyword evidence="2" id="KW-1185">Reference proteome</keyword>
<reference evidence="1 2" key="1">
    <citation type="submission" date="2019-05" db="EMBL/GenBank/DDBJ databases">
        <title>Another draft genome of Portunus trituberculatus and its Hox gene families provides insights of decapod evolution.</title>
        <authorList>
            <person name="Jeong J.-H."/>
            <person name="Song I."/>
            <person name="Kim S."/>
            <person name="Choi T."/>
            <person name="Kim D."/>
            <person name="Ryu S."/>
            <person name="Kim W."/>
        </authorList>
    </citation>
    <scope>NUCLEOTIDE SEQUENCE [LARGE SCALE GENOMIC DNA]</scope>
    <source>
        <tissue evidence="1">Muscle</tissue>
    </source>
</reference>
<dbReference type="EMBL" id="VSRR010072360">
    <property type="protein sequence ID" value="MPC86742.1"/>
    <property type="molecule type" value="Genomic_DNA"/>
</dbReference>
<name>A0A5B7IS94_PORTR</name>
<protein>
    <submittedName>
        <fullName evidence="1">Uncharacterized protein</fullName>
    </submittedName>
</protein>
<proteinExistence type="predicted"/>
<dbReference type="AlphaFoldDB" id="A0A5B7IS94"/>
<evidence type="ECO:0000313" key="2">
    <source>
        <dbReference type="Proteomes" id="UP000324222"/>
    </source>
</evidence>
<accession>A0A5B7IS94</accession>
<dbReference type="Proteomes" id="UP000324222">
    <property type="component" value="Unassembled WGS sequence"/>
</dbReference>
<organism evidence="1 2">
    <name type="scientific">Portunus trituberculatus</name>
    <name type="common">Swimming crab</name>
    <name type="synonym">Neptunus trituberculatus</name>
    <dbReference type="NCBI Taxonomy" id="210409"/>
    <lineage>
        <taxon>Eukaryota</taxon>
        <taxon>Metazoa</taxon>
        <taxon>Ecdysozoa</taxon>
        <taxon>Arthropoda</taxon>
        <taxon>Crustacea</taxon>
        <taxon>Multicrustacea</taxon>
        <taxon>Malacostraca</taxon>
        <taxon>Eumalacostraca</taxon>
        <taxon>Eucarida</taxon>
        <taxon>Decapoda</taxon>
        <taxon>Pleocyemata</taxon>
        <taxon>Brachyura</taxon>
        <taxon>Eubrachyura</taxon>
        <taxon>Portunoidea</taxon>
        <taxon>Portunidae</taxon>
        <taxon>Portuninae</taxon>
        <taxon>Portunus</taxon>
    </lineage>
</organism>